<feature type="compositionally biased region" description="Basic and acidic residues" evidence="1">
    <location>
        <begin position="10"/>
        <end position="28"/>
    </location>
</feature>
<dbReference type="InterPro" id="IPR015943">
    <property type="entry name" value="WD40/YVTN_repeat-like_dom_sf"/>
</dbReference>
<dbReference type="Gene3D" id="2.130.10.10">
    <property type="entry name" value="YVTN repeat-like/Quinoprotein amine dehydrogenase"/>
    <property type="match status" value="2"/>
</dbReference>
<proteinExistence type="predicted"/>
<feature type="domain" description="Pyrrolo-quinoline quinone repeat" evidence="3">
    <location>
        <begin position="306"/>
        <end position="482"/>
    </location>
</feature>
<dbReference type="SUPFAM" id="SSF50998">
    <property type="entry name" value="Quinoprotein alcohol dehydrogenase-like"/>
    <property type="match status" value="1"/>
</dbReference>
<organism evidence="4 5">
    <name type="scientific">Streptomyces griseoaurantiacus</name>
    <dbReference type="NCBI Taxonomy" id="68213"/>
    <lineage>
        <taxon>Bacteria</taxon>
        <taxon>Bacillati</taxon>
        <taxon>Actinomycetota</taxon>
        <taxon>Actinomycetes</taxon>
        <taxon>Kitasatosporales</taxon>
        <taxon>Streptomycetaceae</taxon>
        <taxon>Streptomyces</taxon>
        <taxon>Streptomyces aurantiacus group</taxon>
    </lineage>
</organism>
<keyword evidence="2" id="KW-0812">Transmembrane</keyword>
<sequence>MSRCVAMRMRTHDEEGMRGTHAPEERTEGFGVSFGPPPSMYTQSAVSADDRRRKRRRKTFGVIAAVLAGVLALGSVVVWAMNGSSSGKDERNAADAPDRLDVRETVEKRPASATGALAFRFSADDLAPGEEHDMPGLWATDKIVAKGINRTLLGFEMGADAAAGDETWSIRFDGPICGTTARMSVEHRTAILFAGTAERGAPCDRVAFVDLDDGKTLWSKKFSPEKSGGTSGTEDTSTLQPPTVTLTHGTVVVTWGGGTDAYAMDGGKRLWRNESTDKCLHMGAGGGKGLLIRLACQGSDPAAPATSRVRKVDARTGHTVWTYSVAKNVSDIHLVSSDPAVLAVSAGDVGITDLLSLDEHGKYLATIRVQKGKYVAECVDEADYVSVEDCPSIVVGDGQVFLRSAEQGDLVNNANWIVGFDLKTGKTVKKFDSGRDALLYPLRMSGDRLLALRESSDHISPMALMSLDPATGRVTPYLYFDLPSEAWTLTSQTMNDVRVEDGRVFFGSRLATGPKEKTWQWLVVGVESVTRRAESLKMPKKQDR</sequence>
<feature type="region of interest" description="Disordered" evidence="1">
    <location>
        <begin position="1"/>
        <end position="53"/>
    </location>
</feature>
<accession>A0A1G7XJ83</accession>
<feature type="region of interest" description="Disordered" evidence="1">
    <location>
        <begin position="220"/>
        <end position="243"/>
    </location>
</feature>
<feature type="compositionally biased region" description="Low complexity" evidence="1">
    <location>
        <begin position="232"/>
        <end position="243"/>
    </location>
</feature>
<dbReference type="InterPro" id="IPR002372">
    <property type="entry name" value="PQQ_rpt_dom"/>
</dbReference>
<feature type="transmembrane region" description="Helical" evidence="2">
    <location>
        <begin position="60"/>
        <end position="81"/>
    </location>
</feature>
<dbReference type="AlphaFoldDB" id="A0A1G7XJ83"/>
<gene>
    <name evidence="4" type="ORF">SAMN05216260_13228</name>
</gene>
<dbReference type="InterPro" id="IPR011047">
    <property type="entry name" value="Quinoprotein_ADH-like_sf"/>
</dbReference>
<name>A0A1G7XJ83_9ACTN</name>
<dbReference type="Proteomes" id="UP000198614">
    <property type="component" value="Unassembled WGS sequence"/>
</dbReference>
<feature type="domain" description="Pyrrolo-quinoline quinone repeat" evidence="3">
    <location>
        <begin position="159"/>
        <end position="275"/>
    </location>
</feature>
<reference evidence="4 5" key="1">
    <citation type="submission" date="2016-10" db="EMBL/GenBank/DDBJ databases">
        <authorList>
            <person name="de Groot N.N."/>
        </authorList>
    </citation>
    <scope>NUCLEOTIDE SEQUENCE [LARGE SCALE GENOMIC DNA]</scope>
    <source>
        <strain evidence="4 5">CGMCC 4.1859</strain>
    </source>
</reference>
<evidence type="ECO:0000259" key="3">
    <source>
        <dbReference type="Pfam" id="PF13360"/>
    </source>
</evidence>
<dbReference type="Pfam" id="PF13360">
    <property type="entry name" value="PQQ_2"/>
    <property type="match status" value="2"/>
</dbReference>
<protein>
    <submittedName>
        <fullName evidence="4">PQQ-like domain-containing protein</fullName>
    </submittedName>
</protein>
<evidence type="ECO:0000256" key="1">
    <source>
        <dbReference type="SAM" id="MobiDB-lite"/>
    </source>
</evidence>
<evidence type="ECO:0000313" key="4">
    <source>
        <dbReference type="EMBL" id="SDG84234.1"/>
    </source>
</evidence>
<dbReference type="EMBL" id="FNAX01000032">
    <property type="protein sequence ID" value="SDG84234.1"/>
    <property type="molecule type" value="Genomic_DNA"/>
</dbReference>
<evidence type="ECO:0000256" key="2">
    <source>
        <dbReference type="SAM" id="Phobius"/>
    </source>
</evidence>
<dbReference type="PANTHER" id="PTHR34512:SF30">
    <property type="entry name" value="OUTER MEMBRANE PROTEIN ASSEMBLY FACTOR BAMB"/>
    <property type="match status" value="1"/>
</dbReference>
<dbReference type="PANTHER" id="PTHR34512">
    <property type="entry name" value="CELL SURFACE PROTEIN"/>
    <property type="match status" value="1"/>
</dbReference>
<keyword evidence="2" id="KW-0472">Membrane</keyword>
<keyword evidence="2" id="KW-1133">Transmembrane helix</keyword>
<evidence type="ECO:0000313" key="5">
    <source>
        <dbReference type="Proteomes" id="UP000198614"/>
    </source>
</evidence>